<reference evidence="1" key="2">
    <citation type="submission" date="2020-09" db="EMBL/GenBank/DDBJ databases">
        <authorList>
            <person name="Sun Q."/>
            <person name="Zhou Y."/>
        </authorList>
    </citation>
    <scope>NUCLEOTIDE SEQUENCE</scope>
    <source>
        <strain evidence="1">CGMCC 1.15725</strain>
    </source>
</reference>
<keyword evidence="2" id="KW-1185">Reference proteome</keyword>
<dbReference type="AlphaFoldDB" id="A0A8J2Z1X6"/>
<dbReference type="Pfam" id="PF01527">
    <property type="entry name" value="HTH_Tnp_1"/>
    <property type="match status" value="1"/>
</dbReference>
<dbReference type="InterPro" id="IPR002514">
    <property type="entry name" value="Transposase_8"/>
</dbReference>
<reference evidence="1" key="1">
    <citation type="journal article" date="2014" name="Int. J. Syst. Evol. Microbiol.">
        <title>Complete genome sequence of Corynebacterium casei LMG S-19264T (=DSM 44701T), isolated from a smear-ripened cheese.</title>
        <authorList>
            <consortium name="US DOE Joint Genome Institute (JGI-PGF)"/>
            <person name="Walter F."/>
            <person name="Albersmeier A."/>
            <person name="Kalinowski J."/>
            <person name="Ruckert C."/>
        </authorList>
    </citation>
    <scope>NUCLEOTIDE SEQUENCE</scope>
    <source>
        <strain evidence="1">CGMCC 1.15725</strain>
    </source>
</reference>
<dbReference type="Proteomes" id="UP000646365">
    <property type="component" value="Unassembled WGS sequence"/>
</dbReference>
<dbReference type="GO" id="GO:0004803">
    <property type="term" value="F:transposase activity"/>
    <property type="evidence" value="ECO:0007669"/>
    <property type="project" value="InterPro"/>
</dbReference>
<dbReference type="GO" id="GO:0006313">
    <property type="term" value="P:DNA transposition"/>
    <property type="evidence" value="ECO:0007669"/>
    <property type="project" value="InterPro"/>
</dbReference>
<evidence type="ECO:0000313" key="2">
    <source>
        <dbReference type="Proteomes" id="UP000646365"/>
    </source>
</evidence>
<dbReference type="SUPFAM" id="SSF48295">
    <property type="entry name" value="TrpR-like"/>
    <property type="match status" value="1"/>
</dbReference>
<organism evidence="1 2">
    <name type="scientific">Aliidongia dinghuensis</name>
    <dbReference type="NCBI Taxonomy" id="1867774"/>
    <lineage>
        <taxon>Bacteria</taxon>
        <taxon>Pseudomonadati</taxon>
        <taxon>Pseudomonadota</taxon>
        <taxon>Alphaproteobacteria</taxon>
        <taxon>Rhodospirillales</taxon>
        <taxon>Dongiaceae</taxon>
        <taxon>Aliidongia</taxon>
    </lineage>
</organism>
<dbReference type="GO" id="GO:0043565">
    <property type="term" value="F:sequence-specific DNA binding"/>
    <property type="evidence" value="ECO:0007669"/>
    <property type="project" value="InterPro"/>
</dbReference>
<dbReference type="RefSeq" id="WP_229744151.1">
    <property type="nucleotide sequence ID" value="NZ_BMJQ01000034.1"/>
</dbReference>
<proteinExistence type="predicted"/>
<sequence>MSQMTLITGPERRRRWSEDEQRQILAAAFAPDANVRDVSRQYDVATSLIYKWRREALASGQVPGFNEMVVVPVEPATALAPVAMVEIEVGEKGLVRLPMTTPPALASAIVKALRAR</sequence>
<protein>
    <submittedName>
        <fullName evidence="1">Transposase</fullName>
    </submittedName>
</protein>
<evidence type="ECO:0000313" key="1">
    <source>
        <dbReference type="EMBL" id="GGF50408.1"/>
    </source>
</evidence>
<dbReference type="EMBL" id="BMJQ01000034">
    <property type="protein sequence ID" value="GGF50408.1"/>
    <property type="molecule type" value="Genomic_DNA"/>
</dbReference>
<accession>A0A8J2Z1X6</accession>
<name>A0A8J2Z1X6_9PROT</name>
<dbReference type="InterPro" id="IPR010921">
    <property type="entry name" value="Trp_repressor/repl_initiator"/>
</dbReference>
<comment type="caution">
    <text evidence="1">The sequence shown here is derived from an EMBL/GenBank/DDBJ whole genome shotgun (WGS) entry which is preliminary data.</text>
</comment>
<gene>
    <name evidence="1" type="ORF">GCM10011611_66060</name>
</gene>